<reference evidence="1 2" key="1">
    <citation type="submission" date="2023-07" db="EMBL/GenBank/DDBJ databases">
        <title>Nocardioides sp. nov WY-20 isolated from soil.</title>
        <authorList>
            <person name="Liu B."/>
            <person name="Wan Y."/>
        </authorList>
    </citation>
    <scope>NUCLEOTIDE SEQUENCE [LARGE SCALE GENOMIC DNA]</scope>
    <source>
        <strain evidence="1 2">WY-20</strain>
    </source>
</reference>
<evidence type="ECO:0000313" key="2">
    <source>
        <dbReference type="Proteomes" id="UP001233314"/>
    </source>
</evidence>
<dbReference type="EMBL" id="JAUQTA010000001">
    <property type="protein sequence ID" value="MDO7868780.1"/>
    <property type="molecule type" value="Genomic_DNA"/>
</dbReference>
<dbReference type="Proteomes" id="UP001233314">
    <property type="component" value="Unassembled WGS sequence"/>
</dbReference>
<keyword evidence="2" id="KW-1185">Reference proteome</keyword>
<gene>
    <name evidence="1" type="ORF">Q5722_10415</name>
</gene>
<dbReference type="RefSeq" id="WP_305028138.1">
    <property type="nucleotide sequence ID" value="NZ_JAUQTA010000001.1"/>
</dbReference>
<sequence>MNKKLGGGILAVIVAIGIKIAIGLGLGSGIGFLSEKAKAPDVGDCVVVTGPSSSPEVKKKACGSETLWKVASDDGKCDELEVSYTVTVTGAKAVNLCLEEDAAVGECLQINPDDPNVLDKQVACTAAPAAGTFVVKVTKVDTTTADLKCGKRELPLPNKTRHTSMCIGRTSA</sequence>
<accession>A0ABT9B1Z6</accession>
<organism evidence="1 2">
    <name type="scientific">Nocardioides jiangxiensis</name>
    <dbReference type="NCBI Taxonomy" id="3064524"/>
    <lineage>
        <taxon>Bacteria</taxon>
        <taxon>Bacillati</taxon>
        <taxon>Actinomycetota</taxon>
        <taxon>Actinomycetes</taxon>
        <taxon>Propionibacteriales</taxon>
        <taxon>Nocardioidaceae</taxon>
        <taxon>Nocardioides</taxon>
    </lineage>
</organism>
<name>A0ABT9B1Z6_9ACTN</name>
<evidence type="ECO:0000313" key="1">
    <source>
        <dbReference type="EMBL" id="MDO7868780.1"/>
    </source>
</evidence>
<proteinExistence type="predicted"/>
<protein>
    <submittedName>
        <fullName evidence="1">Uncharacterized protein</fullName>
    </submittedName>
</protein>
<comment type="caution">
    <text evidence="1">The sequence shown here is derived from an EMBL/GenBank/DDBJ whole genome shotgun (WGS) entry which is preliminary data.</text>
</comment>